<feature type="region of interest" description="Disordered" evidence="1">
    <location>
        <begin position="27"/>
        <end position="50"/>
    </location>
</feature>
<protein>
    <submittedName>
        <fullName evidence="2">Uncharacterized protein</fullName>
    </submittedName>
</protein>
<dbReference type="Proteomes" id="UP000276133">
    <property type="component" value="Unassembled WGS sequence"/>
</dbReference>
<gene>
    <name evidence="2" type="ORF">BpHYR1_005603</name>
</gene>
<dbReference type="AlphaFoldDB" id="A0A3M7PWZ0"/>
<accession>A0A3M7PWZ0</accession>
<feature type="compositionally biased region" description="Basic and acidic residues" evidence="1">
    <location>
        <begin position="29"/>
        <end position="50"/>
    </location>
</feature>
<evidence type="ECO:0000313" key="3">
    <source>
        <dbReference type="Proteomes" id="UP000276133"/>
    </source>
</evidence>
<proteinExistence type="predicted"/>
<keyword evidence="3" id="KW-1185">Reference proteome</keyword>
<evidence type="ECO:0000313" key="2">
    <source>
        <dbReference type="EMBL" id="RNA03627.1"/>
    </source>
</evidence>
<dbReference type="EMBL" id="REGN01008412">
    <property type="protein sequence ID" value="RNA03627.1"/>
    <property type="molecule type" value="Genomic_DNA"/>
</dbReference>
<comment type="caution">
    <text evidence="2">The sequence shown here is derived from an EMBL/GenBank/DDBJ whole genome shotgun (WGS) entry which is preliminary data.</text>
</comment>
<reference evidence="2 3" key="1">
    <citation type="journal article" date="2018" name="Sci. Rep.">
        <title>Genomic signatures of local adaptation to the degree of environmental predictability in rotifers.</title>
        <authorList>
            <person name="Franch-Gras L."/>
            <person name="Hahn C."/>
            <person name="Garcia-Roger E.M."/>
            <person name="Carmona M.J."/>
            <person name="Serra M."/>
            <person name="Gomez A."/>
        </authorList>
    </citation>
    <scope>NUCLEOTIDE SEQUENCE [LARGE SCALE GENOMIC DNA]</scope>
    <source>
        <strain evidence="2">HYR1</strain>
    </source>
</reference>
<organism evidence="2 3">
    <name type="scientific">Brachionus plicatilis</name>
    <name type="common">Marine rotifer</name>
    <name type="synonym">Brachionus muelleri</name>
    <dbReference type="NCBI Taxonomy" id="10195"/>
    <lineage>
        <taxon>Eukaryota</taxon>
        <taxon>Metazoa</taxon>
        <taxon>Spiralia</taxon>
        <taxon>Gnathifera</taxon>
        <taxon>Rotifera</taxon>
        <taxon>Eurotatoria</taxon>
        <taxon>Monogononta</taxon>
        <taxon>Pseudotrocha</taxon>
        <taxon>Ploima</taxon>
        <taxon>Brachionidae</taxon>
        <taxon>Brachionus</taxon>
    </lineage>
</organism>
<sequence>MKKNDFYTQNFYTYLIFTRSSSLFRKSRRKDEERMKKNQGRVEERKRKSRGRVEEKKCTIKFLEKLEKREIHGKKFTRKIKNQ</sequence>
<name>A0A3M7PWZ0_BRAPC</name>
<evidence type="ECO:0000256" key="1">
    <source>
        <dbReference type="SAM" id="MobiDB-lite"/>
    </source>
</evidence>